<dbReference type="HOGENOM" id="CLU_2007439_0_0_1"/>
<name>J3L9T3_ORYBR</name>
<feature type="compositionally biased region" description="Polar residues" evidence="1">
    <location>
        <begin position="103"/>
        <end position="124"/>
    </location>
</feature>
<feature type="region of interest" description="Disordered" evidence="1">
    <location>
        <begin position="1"/>
        <end position="124"/>
    </location>
</feature>
<organism evidence="2">
    <name type="scientific">Oryza brachyantha</name>
    <name type="common">malo sina</name>
    <dbReference type="NCBI Taxonomy" id="4533"/>
    <lineage>
        <taxon>Eukaryota</taxon>
        <taxon>Viridiplantae</taxon>
        <taxon>Streptophyta</taxon>
        <taxon>Embryophyta</taxon>
        <taxon>Tracheophyta</taxon>
        <taxon>Spermatophyta</taxon>
        <taxon>Magnoliopsida</taxon>
        <taxon>Liliopsida</taxon>
        <taxon>Poales</taxon>
        <taxon>Poaceae</taxon>
        <taxon>BOP clade</taxon>
        <taxon>Oryzoideae</taxon>
        <taxon>Oryzeae</taxon>
        <taxon>Oryzinae</taxon>
        <taxon>Oryza</taxon>
    </lineage>
</organism>
<evidence type="ECO:0000313" key="2">
    <source>
        <dbReference type="EnsemblPlants" id="OB02G14000.1"/>
    </source>
</evidence>
<evidence type="ECO:0000313" key="3">
    <source>
        <dbReference type="Proteomes" id="UP000006038"/>
    </source>
</evidence>
<keyword evidence="3" id="KW-1185">Reference proteome</keyword>
<dbReference type="Gramene" id="OB02G14000.1">
    <property type="protein sequence ID" value="OB02G14000.1"/>
    <property type="gene ID" value="OB02G14000"/>
</dbReference>
<evidence type="ECO:0000256" key="1">
    <source>
        <dbReference type="SAM" id="MobiDB-lite"/>
    </source>
</evidence>
<sequence length="124" mass="13514">MGRNRIPSYCGPHSWSDRLPARRRHGATHQHLTSSPASPRHHEHRAPKSSAGRMDTMELHWSEHPADGVAPQPSPASLDLSRIFRTESMAQAAKKASHGPRQAISSLGASSARMVSSSKVRLPS</sequence>
<protein>
    <submittedName>
        <fullName evidence="2">Uncharacterized protein</fullName>
    </submittedName>
</protein>
<dbReference type="EnsemblPlants" id="OB02G14000.1">
    <property type="protein sequence ID" value="OB02G14000.1"/>
    <property type="gene ID" value="OB02G14000"/>
</dbReference>
<proteinExistence type="predicted"/>
<feature type="compositionally biased region" description="Basic and acidic residues" evidence="1">
    <location>
        <begin position="55"/>
        <end position="66"/>
    </location>
</feature>
<dbReference type="Proteomes" id="UP000006038">
    <property type="component" value="Unassembled WGS sequence"/>
</dbReference>
<accession>J3L9T3</accession>
<reference evidence="2" key="1">
    <citation type="submission" date="2013-04" db="UniProtKB">
        <authorList>
            <consortium name="EnsemblPlants"/>
        </authorList>
    </citation>
    <scope>IDENTIFICATION</scope>
</reference>
<dbReference type="AlphaFoldDB" id="J3L9T3"/>